<dbReference type="PANTHER" id="PTHR42818">
    <property type="entry name" value="SULFOPYRUVATE DECARBOXYLASE SUBUNIT ALPHA"/>
    <property type="match status" value="1"/>
</dbReference>
<keyword evidence="1" id="KW-0210">Decarboxylase</keyword>
<organism evidence="3 4">
    <name type="scientific">Rhodoferax sediminis</name>
    <dbReference type="NCBI Taxonomy" id="2509614"/>
    <lineage>
        <taxon>Bacteria</taxon>
        <taxon>Pseudomonadati</taxon>
        <taxon>Pseudomonadota</taxon>
        <taxon>Betaproteobacteria</taxon>
        <taxon>Burkholderiales</taxon>
        <taxon>Comamonadaceae</taxon>
        <taxon>Rhodoferax</taxon>
    </lineage>
</organism>
<evidence type="ECO:0000313" key="4">
    <source>
        <dbReference type="Proteomes" id="UP000316798"/>
    </source>
</evidence>
<name>A0A515DDI0_9BURK</name>
<dbReference type="AlphaFoldDB" id="A0A515DDI0"/>
<dbReference type="Gene3D" id="3.40.50.970">
    <property type="match status" value="1"/>
</dbReference>
<dbReference type="InterPro" id="IPR029061">
    <property type="entry name" value="THDP-binding"/>
</dbReference>
<dbReference type="KEGG" id="rhf:EUB48_15080"/>
<proteinExistence type="predicted"/>
<keyword evidence="4" id="KW-1185">Reference proteome</keyword>
<evidence type="ECO:0000256" key="2">
    <source>
        <dbReference type="ARBA" id="ARBA00023239"/>
    </source>
</evidence>
<dbReference type="Proteomes" id="UP000316798">
    <property type="component" value="Chromosome"/>
</dbReference>
<dbReference type="OrthoDB" id="3684683at2"/>
<dbReference type="PANTHER" id="PTHR42818:SF1">
    <property type="entry name" value="SULFOPYRUVATE DECARBOXYLASE"/>
    <property type="match status" value="1"/>
</dbReference>
<gene>
    <name evidence="3" type="ORF">EUB48_15080</name>
</gene>
<dbReference type="CDD" id="cd07035">
    <property type="entry name" value="TPP_PYR_POX_like"/>
    <property type="match status" value="1"/>
</dbReference>
<reference evidence="3 4" key="1">
    <citation type="submission" date="2019-01" db="EMBL/GenBank/DDBJ databases">
        <title>Genomic insights into a novel species Rhodoferax sp.</title>
        <authorList>
            <person name="Jin L."/>
        </authorList>
    </citation>
    <scope>NUCLEOTIDE SEQUENCE [LARGE SCALE GENOMIC DNA]</scope>
    <source>
        <strain evidence="3 4">CHu59-6-5</strain>
    </source>
</reference>
<evidence type="ECO:0000256" key="1">
    <source>
        <dbReference type="ARBA" id="ARBA00022793"/>
    </source>
</evidence>
<accession>A0A515DDI0</accession>
<protein>
    <submittedName>
        <fullName evidence="3">Thiamine pyrophosphate-binding protein</fullName>
    </submittedName>
</protein>
<dbReference type="InterPro" id="IPR051818">
    <property type="entry name" value="TPP_dependent_decarboxylase"/>
</dbReference>
<dbReference type="GO" id="GO:0016831">
    <property type="term" value="F:carboxy-lyase activity"/>
    <property type="evidence" value="ECO:0007669"/>
    <property type="project" value="UniProtKB-KW"/>
</dbReference>
<dbReference type="RefSeq" id="WP_142819912.1">
    <property type="nucleotide sequence ID" value="NZ_CP035503.1"/>
</dbReference>
<sequence length="176" mass="19562">MNDTTFHIPASSYLEALRRNGVDYFITVPDWVQLALHTRIEQGVAGIHQVTCCNEDQALSVSAGLRIGGRNPIVAIQNQGLFACVNSLRAIGLDAKIPIVFLIGQFGREFANFGLDPGQSRRSMVRYLEPLLDAMSVSHWRLEREQDLRFVDEAFAFALEHKRPAALLVGAPTGWN</sequence>
<keyword evidence="2" id="KW-0456">Lyase</keyword>
<dbReference type="SUPFAM" id="SSF52518">
    <property type="entry name" value="Thiamin diphosphate-binding fold (THDP-binding)"/>
    <property type="match status" value="1"/>
</dbReference>
<dbReference type="EMBL" id="CP035503">
    <property type="protein sequence ID" value="QDL38466.1"/>
    <property type="molecule type" value="Genomic_DNA"/>
</dbReference>
<evidence type="ECO:0000313" key="3">
    <source>
        <dbReference type="EMBL" id="QDL38466.1"/>
    </source>
</evidence>